<dbReference type="RefSeq" id="WP_370717524.1">
    <property type="nucleotide sequence ID" value="NZ_JBGGTQ010000002.1"/>
</dbReference>
<proteinExistence type="predicted"/>
<dbReference type="Gene3D" id="3.30.70.100">
    <property type="match status" value="1"/>
</dbReference>
<organism evidence="1 2">
    <name type="scientific">Kineococcus mangrovi</name>
    <dbReference type="NCBI Taxonomy" id="1660183"/>
    <lineage>
        <taxon>Bacteria</taxon>
        <taxon>Bacillati</taxon>
        <taxon>Actinomycetota</taxon>
        <taxon>Actinomycetes</taxon>
        <taxon>Kineosporiales</taxon>
        <taxon>Kineosporiaceae</taxon>
        <taxon>Kineococcus</taxon>
    </lineage>
</organism>
<evidence type="ECO:0000313" key="1">
    <source>
        <dbReference type="EMBL" id="MEZ0491482.1"/>
    </source>
</evidence>
<dbReference type="PANTHER" id="PTHR34389:SF2">
    <property type="entry name" value="L-RHAMNOSE MUTAROTASE"/>
    <property type="match status" value="1"/>
</dbReference>
<dbReference type="PANTHER" id="PTHR34389">
    <property type="entry name" value="L-RHAMNOSE MUTAROTASE"/>
    <property type="match status" value="1"/>
</dbReference>
<gene>
    <name evidence="1" type="ORF">AB2L28_04455</name>
</gene>
<name>A0ABV4HYJ1_9ACTN</name>
<sequence>MDRACFLLHLRPELVEEYLRVHEDVWPEVLDALRRAGWRNYSLFLRAQDGLVVGYCETDDFAAATAAMDAEEVSPRWEATMSRYFLPPPAGTPAAEGGDRPRDRLVEYFHLD</sequence>
<dbReference type="InterPro" id="IPR011008">
    <property type="entry name" value="Dimeric_a/b-barrel"/>
</dbReference>
<accession>A0ABV4HYJ1</accession>
<keyword evidence="2" id="KW-1185">Reference proteome</keyword>
<dbReference type="Proteomes" id="UP001566476">
    <property type="component" value="Unassembled WGS sequence"/>
</dbReference>
<dbReference type="Pfam" id="PF05336">
    <property type="entry name" value="rhaM"/>
    <property type="match status" value="1"/>
</dbReference>
<dbReference type="SUPFAM" id="SSF54909">
    <property type="entry name" value="Dimeric alpha+beta barrel"/>
    <property type="match status" value="1"/>
</dbReference>
<protein>
    <submittedName>
        <fullName evidence="1">L-rhamnose mutarotase</fullName>
    </submittedName>
</protein>
<dbReference type="EMBL" id="JBGGTQ010000002">
    <property type="protein sequence ID" value="MEZ0491482.1"/>
    <property type="molecule type" value="Genomic_DNA"/>
</dbReference>
<dbReference type="InterPro" id="IPR008000">
    <property type="entry name" value="Rham/fucose_mutarotase"/>
</dbReference>
<comment type="caution">
    <text evidence="1">The sequence shown here is derived from an EMBL/GenBank/DDBJ whole genome shotgun (WGS) entry which is preliminary data.</text>
</comment>
<evidence type="ECO:0000313" key="2">
    <source>
        <dbReference type="Proteomes" id="UP001566476"/>
    </source>
</evidence>
<reference evidence="1 2" key="1">
    <citation type="submission" date="2024-07" db="EMBL/GenBank/DDBJ databases">
        <authorList>
            <person name="Thanompreechachai J."/>
            <person name="Duangmal K."/>
        </authorList>
    </citation>
    <scope>NUCLEOTIDE SEQUENCE [LARGE SCALE GENOMIC DNA]</scope>
    <source>
        <strain evidence="1 2">TBRC 1896</strain>
    </source>
</reference>